<accession>A0ABZ1CWK5</accession>
<name>A0ABZ1CWK5_9TREE</name>
<organism evidence="2 3">
    <name type="scientific">Kwoniella shivajii</name>
    <dbReference type="NCBI Taxonomy" id="564305"/>
    <lineage>
        <taxon>Eukaryota</taxon>
        <taxon>Fungi</taxon>
        <taxon>Dikarya</taxon>
        <taxon>Basidiomycota</taxon>
        <taxon>Agaricomycotina</taxon>
        <taxon>Tremellomycetes</taxon>
        <taxon>Tremellales</taxon>
        <taxon>Cryptococcaceae</taxon>
        <taxon>Kwoniella</taxon>
    </lineage>
</organism>
<sequence length="581" mass="65162">MITGLSKRLVSSSAPFIKVIGNQLESQLGSYRNMSRTTISKDYPTSTAEPSKLFPFPGISWDSTKAVRQVLEENDRGYDIYESARYAHNHFPHSVLTRYALGGSSRLLKDTWDHDRPHLVSLDPYDKSREKENLKEADVPDQIDQSNWGDRKYVGMKGAYSRYLTFFHGEIARLGPTETLNQYIFTPEANWESFNTSSSSDGETKEKDGPMMIDRLVGGVFHPFIHVGFGLEFNDRIVLAEGLAEAAIHSDELNAPLLTSECIREIINPSNPTPEHLQIPARSIPTNEDTLEPTDAREPRLGRSLLEIYSILLSSDTLIPEPYNPDSSINERIKFASEGGRAEGLRKLIEDWSLSNEELSDNDQMGWKRKFEELAIFTTLLACATGKKGKPSKVDFFLVHTLTSSIFIPTYMPVLSIPNRRLLFKAYLLVILNTALARGRPRIDPELIMSYDPYPVAPGTDGSVKAKQGDVLGQPDKKESRNPWLSMIESCLAHPDSHVPKAIRSLLYFTELYGSTKEGCFIGTYLSGGQTHETINGLSKVDGTVFVRAAGIIMDQLGWTREGKDHGDWEFSPVGYDEVWK</sequence>
<dbReference type="Pfam" id="PF14027">
    <property type="entry name" value="Questin_oxidase"/>
    <property type="match status" value="1"/>
</dbReference>
<keyword evidence="3" id="KW-1185">Reference proteome</keyword>
<dbReference type="GeneID" id="87955230"/>
<dbReference type="PANTHER" id="PTHR35870">
    <property type="entry name" value="PROTEIN, PUTATIVE (AFU_ORTHOLOGUE AFUA_5G03330)-RELATED"/>
    <property type="match status" value="1"/>
</dbReference>
<keyword evidence="1" id="KW-0560">Oxidoreductase</keyword>
<reference evidence="2 3" key="1">
    <citation type="submission" date="2024-01" db="EMBL/GenBank/DDBJ databases">
        <title>Comparative genomics of Cryptococcus and Kwoniella reveals pathogenesis evolution and contrasting modes of karyotype evolution via chromosome fusion or intercentromeric recombination.</title>
        <authorList>
            <person name="Coelho M.A."/>
            <person name="David-Palma M."/>
            <person name="Shea T."/>
            <person name="Bowers K."/>
            <person name="McGinley-Smith S."/>
            <person name="Mohammad A.W."/>
            <person name="Gnirke A."/>
            <person name="Yurkov A.M."/>
            <person name="Nowrousian M."/>
            <person name="Sun S."/>
            <person name="Cuomo C.A."/>
            <person name="Heitman J."/>
        </authorList>
    </citation>
    <scope>NUCLEOTIDE SEQUENCE [LARGE SCALE GENOMIC DNA]</scope>
    <source>
        <strain evidence="2">CBS 11374</strain>
    </source>
</reference>
<dbReference type="PANTHER" id="PTHR35870:SF1">
    <property type="entry name" value="PROTEIN, PUTATIVE (AFU_ORTHOLOGUE AFUA_5G03330)-RELATED"/>
    <property type="match status" value="1"/>
</dbReference>
<proteinExistence type="predicted"/>
<evidence type="ECO:0000256" key="1">
    <source>
        <dbReference type="ARBA" id="ARBA00023002"/>
    </source>
</evidence>
<dbReference type="Proteomes" id="UP001329825">
    <property type="component" value="Chromosome 4"/>
</dbReference>
<dbReference type="EMBL" id="CP141884">
    <property type="protein sequence ID" value="WRT66146.1"/>
    <property type="molecule type" value="Genomic_DNA"/>
</dbReference>
<dbReference type="InterPro" id="IPR025337">
    <property type="entry name" value="Questin_oxidase-like"/>
</dbReference>
<dbReference type="RefSeq" id="XP_062790886.1">
    <property type="nucleotide sequence ID" value="XM_062934835.1"/>
</dbReference>
<evidence type="ECO:0000313" key="2">
    <source>
        <dbReference type="EMBL" id="WRT66146.1"/>
    </source>
</evidence>
<evidence type="ECO:0008006" key="4">
    <source>
        <dbReference type="Google" id="ProtNLM"/>
    </source>
</evidence>
<gene>
    <name evidence="2" type="ORF">IL334_003099</name>
</gene>
<evidence type="ECO:0000313" key="3">
    <source>
        <dbReference type="Proteomes" id="UP001329825"/>
    </source>
</evidence>
<protein>
    <recommendedName>
        <fullName evidence="4">Oxidoreductase AflY</fullName>
    </recommendedName>
</protein>